<dbReference type="RefSeq" id="WP_041111591.1">
    <property type="nucleotide sequence ID" value="NZ_CP004373.1"/>
</dbReference>
<dbReference type="HOGENOM" id="CLU_009583_27_6_5"/>
<dbReference type="GO" id="GO:0016757">
    <property type="term" value="F:glycosyltransferase activity"/>
    <property type="evidence" value="ECO:0007669"/>
    <property type="project" value="InterPro"/>
</dbReference>
<feature type="domain" description="Glycosyltransferase subfamily 4-like N-terminal" evidence="3">
    <location>
        <begin position="17"/>
        <end position="199"/>
    </location>
</feature>
<dbReference type="Proteomes" id="UP000031656">
    <property type="component" value="Chromosome"/>
</dbReference>
<evidence type="ECO:0000313" key="4">
    <source>
        <dbReference type="EMBL" id="AHK71130.1"/>
    </source>
</evidence>
<evidence type="ECO:0000259" key="2">
    <source>
        <dbReference type="Pfam" id="PF00534"/>
    </source>
</evidence>
<dbReference type="Pfam" id="PF00534">
    <property type="entry name" value="Glycos_transf_1"/>
    <property type="match status" value="1"/>
</dbReference>
<evidence type="ECO:0000256" key="1">
    <source>
        <dbReference type="ARBA" id="ARBA00022679"/>
    </source>
</evidence>
<dbReference type="InterPro" id="IPR028098">
    <property type="entry name" value="Glyco_trans_4-like_N"/>
</dbReference>
<evidence type="ECO:0000313" key="5">
    <source>
        <dbReference type="Proteomes" id="UP000031656"/>
    </source>
</evidence>
<feature type="domain" description="Glycosyl transferase family 1" evidence="2">
    <location>
        <begin position="220"/>
        <end position="368"/>
    </location>
</feature>
<dbReference type="CDD" id="cd03809">
    <property type="entry name" value="GT4_MtfB-like"/>
    <property type="match status" value="1"/>
</dbReference>
<dbReference type="InterPro" id="IPR001296">
    <property type="entry name" value="Glyco_trans_1"/>
</dbReference>
<gene>
    <name evidence="4" type="ORF">GLS_c12330</name>
</gene>
<name>A0A067Z656_GLUOY</name>
<dbReference type="SUPFAM" id="SSF53756">
    <property type="entry name" value="UDP-Glycosyltransferase/glycogen phosphorylase"/>
    <property type="match status" value="1"/>
</dbReference>
<proteinExistence type="predicted"/>
<evidence type="ECO:0000259" key="3">
    <source>
        <dbReference type="Pfam" id="PF13439"/>
    </source>
</evidence>
<keyword evidence="1 4" id="KW-0808">Transferase</keyword>
<dbReference type="PANTHER" id="PTHR46401">
    <property type="entry name" value="GLYCOSYLTRANSFERASE WBBK-RELATED"/>
    <property type="match status" value="1"/>
</dbReference>
<dbReference type="KEGG" id="goy:GLS_c12330"/>
<reference evidence="4 5" key="1">
    <citation type="journal article" date="2015" name="Appl. Microbiol. Biotechnol.">
        <title>The consequence of an additional NADH dehydrogenase paralog on the growth of Gluconobacter oxydans DSM3504.</title>
        <authorList>
            <person name="Kostner D."/>
            <person name="Luchterhand B."/>
            <person name="Junker A."/>
            <person name="Volland S."/>
            <person name="Daniel R."/>
            <person name="Buchs J."/>
            <person name="Liebl W."/>
            <person name="Ehrenreich A."/>
        </authorList>
    </citation>
    <scope>NUCLEOTIDE SEQUENCE [LARGE SCALE GENOMIC DNA]</scope>
    <source>
        <strain evidence="4">DSM 3504</strain>
    </source>
</reference>
<accession>A0A067Z656</accession>
<dbReference type="Pfam" id="PF13439">
    <property type="entry name" value="Glyco_transf_4"/>
    <property type="match status" value="1"/>
</dbReference>
<protein>
    <submittedName>
        <fullName evidence="4">Putative glycosyltransferase</fullName>
    </submittedName>
</protein>
<dbReference type="Gene3D" id="3.40.50.2000">
    <property type="entry name" value="Glycogen Phosphorylase B"/>
    <property type="match status" value="2"/>
</dbReference>
<dbReference type="AlphaFoldDB" id="A0A067Z656"/>
<dbReference type="PANTHER" id="PTHR46401:SF2">
    <property type="entry name" value="GLYCOSYLTRANSFERASE WBBK-RELATED"/>
    <property type="match status" value="1"/>
</dbReference>
<dbReference type="GeneID" id="56905468"/>
<sequence length="403" mass="44392">MRIILDARNTGRAMGTGVTTYTKTLAEALKNQQEISVGWLHEASGLQPAASQHSHSFPARSLRFARALSSRRRKGFAGTGPQTGNLIAEDIFRIGHVHFNIFGKLLAVEPTEEPSIMHWTCPLPLYMPGCPNIVTIHDLIPILHPEFCQTDPKRTQRMLERVIDRADLIITISESVKKDIMTHFGLPPERIHAIHQATNIQAELSRSHSIGQTPCPDGSFIHIGTIERRKNIARLIRAHSLSRTTRMLVLIGPDGFGAQQELAALSEHLHPERVMRLPWISRPDLLAALTKARAIVFPSLAEGFGLPIVEGMALGIPVLTSQGGTTEEIAGGAGCLVDPLDIGSITEGLIELDRDETLCRNLVALGRERVKHFNPHDYGLRFSALYREVLAGRQPSSCHNPTV</sequence>
<dbReference type="GO" id="GO:0009103">
    <property type="term" value="P:lipopolysaccharide biosynthetic process"/>
    <property type="evidence" value="ECO:0007669"/>
    <property type="project" value="TreeGrafter"/>
</dbReference>
<dbReference type="EMBL" id="CP004373">
    <property type="protein sequence ID" value="AHK71130.1"/>
    <property type="molecule type" value="Genomic_DNA"/>
</dbReference>
<organism evidence="4 5">
    <name type="scientific">Gluconobacter oxydans DSM 3504</name>
    <dbReference type="NCBI Taxonomy" id="1288313"/>
    <lineage>
        <taxon>Bacteria</taxon>
        <taxon>Pseudomonadati</taxon>
        <taxon>Pseudomonadota</taxon>
        <taxon>Alphaproteobacteria</taxon>
        <taxon>Acetobacterales</taxon>
        <taxon>Acetobacteraceae</taxon>
        <taxon>Gluconobacter</taxon>
    </lineage>
</organism>